<dbReference type="Proteomes" id="UP000230119">
    <property type="component" value="Unassembled WGS sequence"/>
</dbReference>
<accession>A0A2M7BTU5</accession>
<evidence type="ECO:0000313" key="2">
    <source>
        <dbReference type="EMBL" id="PIV08863.1"/>
    </source>
</evidence>
<organism evidence="2 3">
    <name type="scientific">Candidatus Roizmanbacteria bacterium CG03_land_8_20_14_0_80_39_12</name>
    <dbReference type="NCBI Taxonomy" id="1974847"/>
    <lineage>
        <taxon>Bacteria</taxon>
        <taxon>Candidatus Roizmaniibacteriota</taxon>
    </lineage>
</organism>
<feature type="transmembrane region" description="Helical" evidence="1">
    <location>
        <begin position="12"/>
        <end position="30"/>
    </location>
</feature>
<name>A0A2M7BTU5_9BACT</name>
<protein>
    <submittedName>
        <fullName evidence="2">Uncharacterized protein</fullName>
    </submittedName>
</protein>
<proteinExistence type="predicted"/>
<keyword evidence="1" id="KW-0472">Membrane</keyword>
<keyword evidence="1" id="KW-0812">Transmembrane</keyword>
<keyword evidence="1" id="KW-1133">Transmembrane helix</keyword>
<comment type="caution">
    <text evidence="2">The sequence shown here is derived from an EMBL/GenBank/DDBJ whole genome shotgun (WGS) entry which is preliminary data.</text>
</comment>
<evidence type="ECO:0000313" key="3">
    <source>
        <dbReference type="Proteomes" id="UP000230119"/>
    </source>
</evidence>
<sequence length="149" mass="16742">MNNQKVCISKQFAFVFIVVLLLIAYVLIAFRTMTTGTSTNSRAEDANKNTVSKLFSPQPSDLQQTMAIKYKALINNAGDIELLGKSPAISGTPTYAIYMKKSDGSFVHIDTFVTTNEKLKKKFTSFWTPQVRVSIEEIRTADFLLYEIL</sequence>
<dbReference type="AlphaFoldDB" id="A0A2M7BTU5"/>
<gene>
    <name evidence="2" type="ORF">COS52_00505</name>
</gene>
<reference evidence="3" key="1">
    <citation type="submission" date="2017-09" db="EMBL/GenBank/DDBJ databases">
        <title>Depth-based differentiation of microbial function through sediment-hosted aquifers and enrichment of novel symbionts in the deep terrestrial subsurface.</title>
        <authorList>
            <person name="Probst A.J."/>
            <person name="Ladd B."/>
            <person name="Jarett J.K."/>
            <person name="Geller-Mcgrath D.E."/>
            <person name="Sieber C.M.K."/>
            <person name="Emerson J.B."/>
            <person name="Anantharaman K."/>
            <person name="Thomas B.C."/>
            <person name="Malmstrom R."/>
            <person name="Stieglmeier M."/>
            <person name="Klingl A."/>
            <person name="Woyke T."/>
            <person name="Ryan C.M."/>
            <person name="Banfield J.F."/>
        </authorList>
    </citation>
    <scope>NUCLEOTIDE SEQUENCE [LARGE SCALE GENOMIC DNA]</scope>
</reference>
<evidence type="ECO:0000256" key="1">
    <source>
        <dbReference type="SAM" id="Phobius"/>
    </source>
</evidence>
<dbReference type="EMBL" id="PEVA01000020">
    <property type="protein sequence ID" value="PIV08863.1"/>
    <property type="molecule type" value="Genomic_DNA"/>
</dbReference>